<proteinExistence type="inferred from homology"/>
<feature type="transmembrane region" description="Helical" evidence="8">
    <location>
        <begin position="12"/>
        <end position="33"/>
    </location>
</feature>
<keyword evidence="1 8" id="KW-0813">Transport</keyword>
<dbReference type="PANTHER" id="PTHR35529:SF1">
    <property type="entry name" value="MANGANESE EFFLUX PUMP MNTP-RELATED"/>
    <property type="match status" value="1"/>
</dbReference>
<keyword evidence="4 8" id="KW-1133">Transmembrane helix</keyword>
<evidence type="ECO:0000256" key="4">
    <source>
        <dbReference type="ARBA" id="ARBA00022989"/>
    </source>
</evidence>
<feature type="transmembrane region" description="Helical" evidence="8">
    <location>
        <begin position="168"/>
        <end position="185"/>
    </location>
</feature>
<gene>
    <name evidence="8 9" type="primary">mntP</name>
    <name evidence="9" type="ORF">PAECIP111893_00467</name>
</gene>
<evidence type="ECO:0000256" key="2">
    <source>
        <dbReference type="ARBA" id="ARBA00022475"/>
    </source>
</evidence>
<accession>A0ABN8FW29</accession>
<evidence type="ECO:0000313" key="9">
    <source>
        <dbReference type="EMBL" id="CAH1193456.1"/>
    </source>
</evidence>
<evidence type="ECO:0000256" key="7">
    <source>
        <dbReference type="ARBA" id="ARBA00023211"/>
    </source>
</evidence>
<evidence type="ECO:0000256" key="6">
    <source>
        <dbReference type="ARBA" id="ARBA00023136"/>
    </source>
</evidence>
<evidence type="ECO:0000256" key="5">
    <source>
        <dbReference type="ARBA" id="ARBA00023065"/>
    </source>
</evidence>
<keyword evidence="5 8" id="KW-0406">Ion transport</keyword>
<comment type="similarity">
    <text evidence="8">Belongs to the MntP (TC 9.B.29) family.</text>
</comment>
<dbReference type="Proteomes" id="UP000838686">
    <property type="component" value="Unassembled WGS sequence"/>
</dbReference>
<evidence type="ECO:0000256" key="1">
    <source>
        <dbReference type="ARBA" id="ARBA00022448"/>
    </source>
</evidence>
<dbReference type="PANTHER" id="PTHR35529">
    <property type="entry name" value="MANGANESE EFFLUX PUMP MNTP-RELATED"/>
    <property type="match status" value="1"/>
</dbReference>
<keyword evidence="6 8" id="KW-0472">Membrane</keyword>
<protein>
    <recommendedName>
        <fullName evidence="8">Putative manganese efflux pump MntP</fullName>
    </recommendedName>
</protein>
<dbReference type="InterPro" id="IPR003810">
    <property type="entry name" value="Mntp/YtaF"/>
</dbReference>
<dbReference type="RefSeq" id="WP_236338705.1">
    <property type="nucleotide sequence ID" value="NZ_CAKMMF010000002.1"/>
</dbReference>
<feature type="transmembrane region" description="Helical" evidence="8">
    <location>
        <begin position="136"/>
        <end position="156"/>
    </location>
</feature>
<keyword evidence="2 8" id="KW-1003">Cell membrane</keyword>
<organism evidence="9 10">
    <name type="scientific">Paenibacillus plantiphilus</name>
    <dbReference type="NCBI Taxonomy" id="2905650"/>
    <lineage>
        <taxon>Bacteria</taxon>
        <taxon>Bacillati</taxon>
        <taxon>Bacillota</taxon>
        <taxon>Bacilli</taxon>
        <taxon>Bacillales</taxon>
        <taxon>Paenibacillaceae</taxon>
        <taxon>Paenibacillus</taxon>
    </lineage>
</organism>
<dbReference type="EMBL" id="CAKMMF010000002">
    <property type="protein sequence ID" value="CAH1193456.1"/>
    <property type="molecule type" value="Genomic_DNA"/>
</dbReference>
<name>A0ABN8FW29_9BACL</name>
<sequence>MIEAGIESGQMLTLFIIALALGMDAFSLGIGIGLRGILFRDRIKLSAIIALFHILMPLMGMFTGKYVSSLLGNVTTAAAGGLLLLLGGHMIYSSLRGGNELAIDPRSGFGVMLFALSVSIDSFSTGISLGMFATDVILTVLLIGFVGGLMSIIGLTIGTRISASLGEYGEACGGVILFTFGLLFIL</sequence>
<reference evidence="9" key="1">
    <citation type="submission" date="2022-01" db="EMBL/GenBank/DDBJ databases">
        <authorList>
            <person name="Criscuolo A."/>
        </authorList>
    </citation>
    <scope>NUCLEOTIDE SEQUENCE</scope>
    <source>
        <strain evidence="9">CIP111893</strain>
    </source>
</reference>
<comment type="function">
    <text evidence="8">Probably functions as a manganese efflux pump.</text>
</comment>
<feature type="transmembrane region" description="Helical" evidence="8">
    <location>
        <begin position="45"/>
        <end position="64"/>
    </location>
</feature>
<keyword evidence="3 8" id="KW-0812">Transmembrane</keyword>
<evidence type="ECO:0000256" key="8">
    <source>
        <dbReference type="HAMAP-Rule" id="MF_01521"/>
    </source>
</evidence>
<dbReference type="HAMAP" id="MF_01521">
    <property type="entry name" value="MntP_pump"/>
    <property type="match status" value="1"/>
</dbReference>
<keyword evidence="7 8" id="KW-0464">Manganese</keyword>
<comment type="caution">
    <text evidence="9">The sequence shown here is derived from an EMBL/GenBank/DDBJ whole genome shotgun (WGS) entry which is preliminary data.</text>
</comment>
<comment type="subcellular location">
    <subcellularLocation>
        <location evidence="8">Cell membrane</location>
        <topology evidence="8">Multi-pass membrane protein</topology>
    </subcellularLocation>
</comment>
<dbReference type="InterPro" id="IPR022929">
    <property type="entry name" value="Put_MntP"/>
</dbReference>
<evidence type="ECO:0000256" key="3">
    <source>
        <dbReference type="ARBA" id="ARBA00022692"/>
    </source>
</evidence>
<feature type="transmembrane region" description="Helical" evidence="8">
    <location>
        <begin position="70"/>
        <end position="88"/>
    </location>
</feature>
<keyword evidence="10" id="KW-1185">Reference proteome</keyword>
<feature type="transmembrane region" description="Helical" evidence="8">
    <location>
        <begin position="109"/>
        <end position="130"/>
    </location>
</feature>
<dbReference type="Pfam" id="PF02659">
    <property type="entry name" value="Mntp"/>
    <property type="match status" value="1"/>
</dbReference>
<evidence type="ECO:0000313" key="10">
    <source>
        <dbReference type="Proteomes" id="UP000838686"/>
    </source>
</evidence>